<gene>
    <name evidence="1" type="ORF">AVDCRST_MAG41-2264</name>
</gene>
<proteinExistence type="predicted"/>
<name>A0A6J4INP4_9ACTN</name>
<dbReference type="AlphaFoldDB" id="A0A6J4INP4"/>
<dbReference type="EMBL" id="CADCTP010000207">
    <property type="protein sequence ID" value="CAA9257875.1"/>
    <property type="molecule type" value="Genomic_DNA"/>
</dbReference>
<organism evidence="1">
    <name type="scientific">uncultured Mycobacteriales bacterium</name>
    <dbReference type="NCBI Taxonomy" id="581187"/>
    <lineage>
        <taxon>Bacteria</taxon>
        <taxon>Bacillati</taxon>
        <taxon>Actinomycetota</taxon>
        <taxon>Actinomycetes</taxon>
        <taxon>Mycobacteriales</taxon>
        <taxon>environmental samples</taxon>
    </lineage>
</organism>
<reference evidence="1" key="1">
    <citation type="submission" date="2020-02" db="EMBL/GenBank/DDBJ databases">
        <authorList>
            <person name="Meier V. D."/>
        </authorList>
    </citation>
    <scope>NUCLEOTIDE SEQUENCE</scope>
    <source>
        <strain evidence="1">AVDCRST_MAG41</strain>
    </source>
</reference>
<dbReference type="InterPro" id="IPR007822">
    <property type="entry name" value="LANC-like"/>
</dbReference>
<feature type="non-terminal residue" evidence="1">
    <location>
        <position position="1"/>
    </location>
</feature>
<accession>A0A6J4INP4</accession>
<dbReference type="GO" id="GO:0031179">
    <property type="term" value="P:peptide modification"/>
    <property type="evidence" value="ECO:0007669"/>
    <property type="project" value="InterPro"/>
</dbReference>
<dbReference type="SUPFAM" id="SSF158745">
    <property type="entry name" value="LanC-like"/>
    <property type="match status" value="1"/>
</dbReference>
<dbReference type="Gene3D" id="1.50.10.20">
    <property type="match status" value="1"/>
</dbReference>
<protein>
    <submittedName>
        <fullName evidence="1">Lanthionine biosynthesis protein LanM</fullName>
    </submittedName>
</protein>
<dbReference type="Pfam" id="PF05147">
    <property type="entry name" value="LANC_like"/>
    <property type="match status" value="1"/>
</dbReference>
<evidence type="ECO:0000313" key="1">
    <source>
        <dbReference type="EMBL" id="CAA9257875.1"/>
    </source>
</evidence>
<sequence length="171" mass="16651">GVGWALSRYAAATGGRHRAAAAAALAADPLLTGPYGARPAQGWCSGLSGAVLAALDGGTPPAPGLDRAGAALAAAAPLQDMSLCHGELGVLEALSALTGPGHEAAAAARRRRAALLLDTLDRYGPQCGTPHAVPTPGLLSGVAGIGHGLLRLGFPDRVPAALLLAPDPGAG</sequence>